<accession>A0A7Z2T1U4</accession>
<name>A0A7Z2T1U4_9VIBR</name>
<evidence type="ECO:0000313" key="1">
    <source>
        <dbReference type="EMBL" id="QIA62796.1"/>
    </source>
</evidence>
<reference evidence="1 2" key="1">
    <citation type="submission" date="2020-01" db="EMBL/GenBank/DDBJ databases">
        <title>Whole genome and functional gene identification of agarase of Vibrio HN897.</title>
        <authorList>
            <person name="Liu Y."/>
            <person name="Zhao Z."/>
        </authorList>
    </citation>
    <scope>NUCLEOTIDE SEQUENCE [LARGE SCALE GENOMIC DNA]</scope>
    <source>
        <strain evidence="1 2">HN897</strain>
    </source>
</reference>
<dbReference type="AlphaFoldDB" id="A0A7Z2T1U4"/>
<organism evidence="1 2">
    <name type="scientific">Vibrio astriarenae</name>
    <dbReference type="NCBI Taxonomy" id="1481923"/>
    <lineage>
        <taxon>Bacteria</taxon>
        <taxon>Pseudomonadati</taxon>
        <taxon>Pseudomonadota</taxon>
        <taxon>Gammaproteobacteria</taxon>
        <taxon>Vibrionales</taxon>
        <taxon>Vibrionaceae</taxon>
        <taxon>Vibrio</taxon>
    </lineage>
</organism>
<dbReference type="EMBL" id="CP047475">
    <property type="protein sequence ID" value="QIA62796.1"/>
    <property type="molecule type" value="Genomic_DNA"/>
</dbReference>
<gene>
    <name evidence="1" type="ORF">GT360_04375</name>
</gene>
<proteinExistence type="predicted"/>
<keyword evidence="1" id="KW-0966">Cell projection</keyword>
<dbReference type="Proteomes" id="UP000464262">
    <property type="component" value="Chromosome 1"/>
</dbReference>
<sequence length="100" mass="11910">MNRYQAIYDIDHKIAALMESEQFNSQEFRSLVDTRKRMIENALSEIERQPTLAQEAEWLDLVSKTKKLIAQMEQQTRATGEELRKFRKGVKSVQQYKRFI</sequence>
<keyword evidence="2" id="KW-1185">Reference proteome</keyword>
<protein>
    <submittedName>
        <fullName evidence="1">Flagellar protein FliT</fullName>
    </submittedName>
</protein>
<evidence type="ECO:0000313" key="2">
    <source>
        <dbReference type="Proteomes" id="UP000464262"/>
    </source>
</evidence>
<keyword evidence="1" id="KW-0282">Flagellum</keyword>
<dbReference type="KEGG" id="vas:GT360_04375"/>
<dbReference type="RefSeq" id="WP_164647691.1">
    <property type="nucleotide sequence ID" value="NZ_CP047475.1"/>
</dbReference>
<keyword evidence="1" id="KW-0969">Cilium</keyword>